<dbReference type="EC" id="2.1.1.-" evidence="10"/>
<evidence type="ECO:0000256" key="1">
    <source>
        <dbReference type="ARBA" id="ARBA00002977"/>
    </source>
</evidence>
<keyword evidence="6 9" id="KW-0694">RNA-binding</keyword>
<keyword evidence="3 9" id="KW-0489">Methyltransferase</keyword>
<feature type="compositionally biased region" description="Low complexity" evidence="11">
    <location>
        <begin position="27"/>
        <end position="47"/>
    </location>
</feature>
<gene>
    <name evidence="13" type="ORF">FA09DRAFT_327234</name>
</gene>
<accession>A0A316ZJU9</accession>
<dbReference type="GO" id="GO:0052909">
    <property type="term" value="F:18S rRNA (adenine(1779)-N(6)/adenine(1780)-N(6))-dimethyltransferase activity"/>
    <property type="evidence" value="ECO:0007669"/>
    <property type="project" value="UniProtKB-EC"/>
</dbReference>
<dbReference type="InterPro" id="IPR011530">
    <property type="entry name" value="rRNA_adenine_dimethylase"/>
</dbReference>
<dbReference type="PANTHER" id="PTHR11727">
    <property type="entry name" value="DIMETHYLADENOSINE TRANSFERASE"/>
    <property type="match status" value="1"/>
</dbReference>
<evidence type="ECO:0000256" key="3">
    <source>
        <dbReference type="ARBA" id="ARBA00022603"/>
    </source>
</evidence>
<dbReference type="FunFam" id="3.40.50.150:FF:000007">
    <property type="entry name" value="rRNA adenine N(6)-methyltransferase"/>
    <property type="match status" value="1"/>
</dbReference>
<dbReference type="PROSITE" id="PS51689">
    <property type="entry name" value="SAM_RNA_A_N6_MT"/>
    <property type="match status" value="1"/>
</dbReference>
<keyword evidence="2 10" id="KW-0698">rRNA processing</keyword>
<proteinExistence type="inferred from homology"/>
<comment type="similarity">
    <text evidence="8 9 10">Belongs to the class I-like SAM-binding methyltransferase superfamily. rRNA adenine N(6)-methyltransferase family.</text>
</comment>
<feature type="binding site" evidence="9">
    <location>
        <position position="64"/>
    </location>
    <ligand>
        <name>S-adenosyl-L-methionine</name>
        <dbReference type="ChEBI" id="CHEBI:59789"/>
    </ligand>
</feature>
<evidence type="ECO:0000256" key="11">
    <source>
        <dbReference type="SAM" id="MobiDB-lite"/>
    </source>
</evidence>
<organism evidence="13 14">
    <name type="scientific">Tilletiopsis washingtonensis</name>
    <dbReference type="NCBI Taxonomy" id="58919"/>
    <lineage>
        <taxon>Eukaryota</taxon>
        <taxon>Fungi</taxon>
        <taxon>Dikarya</taxon>
        <taxon>Basidiomycota</taxon>
        <taxon>Ustilaginomycotina</taxon>
        <taxon>Exobasidiomycetes</taxon>
        <taxon>Entylomatales</taxon>
        <taxon>Entylomatales incertae sedis</taxon>
        <taxon>Tilletiopsis</taxon>
    </lineage>
</organism>
<feature type="region of interest" description="Disordered" evidence="11">
    <location>
        <begin position="1"/>
        <end position="54"/>
    </location>
</feature>
<dbReference type="Gene3D" id="1.10.8.480">
    <property type="match status" value="1"/>
</dbReference>
<keyword evidence="14" id="KW-1185">Reference proteome</keyword>
<dbReference type="STRING" id="58919.A0A316ZJU9"/>
<name>A0A316ZJU9_9BASI</name>
<evidence type="ECO:0000313" key="13">
    <source>
        <dbReference type="EMBL" id="PWO01283.1"/>
    </source>
</evidence>
<feature type="binding site" evidence="9">
    <location>
        <position position="138"/>
    </location>
    <ligand>
        <name>S-adenosyl-L-methionine</name>
        <dbReference type="ChEBI" id="CHEBI:59789"/>
    </ligand>
</feature>
<dbReference type="NCBIfam" id="TIGR00755">
    <property type="entry name" value="ksgA"/>
    <property type="match status" value="1"/>
</dbReference>
<dbReference type="AlphaFoldDB" id="A0A316ZJU9"/>
<feature type="binding site" evidence="9">
    <location>
        <position position="89"/>
    </location>
    <ligand>
        <name>S-adenosyl-L-methionine</name>
        <dbReference type="ChEBI" id="CHEBI:59789"/>
    </ligand>
</feature>
<evidence type="ECO:0000256" key="10">
    <source>
        <dbReference type="RuleBase" id="RU362106"/>
    </source>
</evidence>
<feature type="binding site" evidence="9">
    <location>
        <position position="62"/>
    </location>
    <ligand>
        <name>S-adenosyl-L-methionine</name>
        <dbReference type="ChEBI" id="CHEBI:59789"/>
    </ligand>
</feature>
<dbReference type="Pfam" id="PF00398">
    <property type="entry name" value="RrnaAD"/>
    <property type="match status" value="1"/>
</dbReference>
<dbReference type="InterPro" id="IPR001737">
    <property type="entry name" value="KsgA/Erm"/>
</dbReference>
<evidence type="ECO:0000256" key="4">
    <source>
        <dbReference type="ARBA" id="ARBA00022679"/>
    </source>
</evidence>
<dbReference type="RefSeq" id="XP_025601561.1">
    <property type="nucleotide sequence ID" value="XM_025741327.1"/>
</dbReference>
<evidence type="ECO:0000256" key="2">
    <source>
        <dbReference type="ARBA" id="ARBA00022552"/>
    </source>
</evidence>
<dbReference type="EMBL" id="KZ819283">
    <property type="protein sequence ID" value="PWO01283.1"/>
    <property type="molecule type" value="Genomic_DNA"/>
</dbReference>
<evidence type="ECO:0000256" key="7">
    <source>
        <dbReference type="ARBA" id="ARBA00049478"/>
    </source>
</evidence>
<keyword evidence="4 9" id="KW-0808">Transferase</keyword>
<feature type="domain" description="Ribosomal RNA adenine methylase transferase N-terminal" evidence="12">
    <location>
        <begin position="69"/>
        <end position="238"/>
    </location>
</feature>
<evidence type="ECO:0000256" key="8">
    <source>
        <dbReference type="ARBA" id="ARBA00061109"/>
    </source>
</evidence>
<dbReference type="Proteomes" id="UP000245946">
    <property type="component" value="Unassembled WGS sequence"/>
</dbReference>
<protein>
    <recommendedName>
        <fullName evidence="10">rRNA adenine N(6)-methyltransferase</fullName>
        <ecNumber evidence="10">2.1.1.-</ecNumber>
    </recommendedName>
</protein>
<evidence type="ECO:0000256" key="9">
    <source>
        <dbReference type="PROSITE-ProRule" id="PRU01026"/>
    </source>
</evidence>
<dbReference type="InterPro" id="IPR020598">
    <property type="entry name" value="rRNA_Ade_methylase_Trfase_N"/>
</dbReference>
<comment type="function">
    <text evidence="1">Specifically dimethylates two adjacent adenosines in the loop of a conserved hairpin near the 3'-end of 18S rRNA in the 40S particle.</text>
</comment>
<dbReference type="GO" id="GO:0003723">
    <property type="term" value="F:RNA binding"/>
    <property type="evidence" value="ECO:0007669"/>
    <property type="project" value="UniProtKB-UniRule"/>
</dbReference>
<evidence type="ECO:0000259" key="12">
    <source>
        <dbReference type="SMART" id="SM00650"/>
    </source>
</evidence>
<dbReference type="OrthoDB" id="74991at2759"/>
<dbReference type="InterPro" id="IPR029063">
    <property type="entry name" value="SAM-dependent_MTases_sf"/>
</dbReference>
<dbReference type="GeneID" id="37268871"/>
<evidence type="ECO:0000256" key="5">
    <source>
        <dbReference type="ARBA" id="ARBA00022691"/>
    </source>
</evidence>
<sequence length="338" mass="37077">MPRAVSARPSGSVRSAPYGPTAGNVRPGSSKDAFSSSGASSSAPAPSTTKNPIFNTDRFGQHILKNPLVAQGIVDKAALKSTDLVLEVGPGTGNLTVRILEVAKKTTVVEMDPRMAAELTKRVQGKPAQRKLDIMIGDFCKTELPYFDVCISNTPYQISSPLVFKLLSHRPLFRCAILMFQREFALRLLARPGSPLWCRLSANVQLYAKVDHVMKVSRNSFRPPPQVESSVVRICPINPPPAIRFEEFDGLARIVFTRRNKTVRSCFQASGVLPMLESNWKTLHAEKEVPLDTSVPFASKVDAILTGTGYSDQRAAQMDITDLLELLSAFHDALIHFS</sequence>
<evidence type="ECO:0000256" key="6">
    <source>
        <dbReference type="ARBA" id="ARBA00022884"/>
    </source>
</evidence>
<reference evidence="13 14" key="1">
    <citation type="journal article" date="2018" name="Mol. Biol. Evol.">
        <title>Broad Genomic Sampling Reveals a Smut Pathogenic Ancestry of the Fungal Clade Ustilaginomycotina.</title>
        <authorList>
            <person name="Kijpornyongpan T."/>
            <person name="Mondo S.J."/>
            <person name="Barry K."/>
            <person name="Sandor L."/>
            <person name="Lee J."/>
            <person name="Lipzen A."/>
            <person name="Pangilinan J."/>
            <person name="LaButti K."/>
            <person name="Hainaut M."/>
            <person name="Henrissat B."/>
            <person name="Grigoriev I.V."/>
            <person name="Spatafora J.W."/>
            <person name="Aime M.C."/>
        </authorList>
    </citation>
    <scope>NUCLEOTIDE SEQUENCE [LARGE SCALE GENOMIC DNA]</scope>
    <source>
        <strain evidence="13 14">MCA 4186</strain>
    </source>
</reference>
<feature type="binding site" evidence="9">
    <location>
        <position position="110"/>
    </location>
    <ligand>
        <name>S-adenosyl-L-methionine</name>
        <dbReference type="ChEBI" id="CHEBI:59789"/>
    </ligand>
</feature>
<comment type="catalytic activity">
    <reaction evidence="7">
        <text>adenosine(1779)/adenosine(1780) in 18S rRNA + 4 S-adenosyl-L-methionine = N(6)-dimethyladenosine(1779)/N(6)-dimethyladenosine(1780) in 18S rRNA + 4 S-adenosyl-L-homocysteine + 4 H(+)</text>
        <dbReference type="Rhea" id="RHEA:42780"/>
        <dbReference type="Rhea" id="RHEA-COMP:10234"/>
        <dbReference type="Rhea" id="RHEA-COMP:10236"/>
        <dbReference type="ChEBI" id="CHEBI:15378"/>
        <dbReference type="ChEBI" id="CHEBI:57856"/>
        <dbReference type="ChEBI" id="CHEBI:59789"/>
        <dbReference type="ChEBI" id="CHEBI:74411"/>
        <dbReference type="ChEBI" id="CHEBI:74493"/>
        <dbReference type="EC" id="2.1.1.183"/>
    </reaction>
</comment>
<dbReference type="SUPFAM" id="SSF53335">
    <property type="entry name" value="S-adenosyl-L-methionine-dependent methyltransferases"/>
    <property type="match status" value="1"/>
</dbReference>
<dbReference type="SMART" id="SM00650">
    <property type="entry name" value="rADc"/>
    <property type="match status" value="1"/>
</dbReference>
<dbReference type="PANTHER" id="PTHR11727:SF7">
    <property type="entry name" value="DIMETHYLADENOSINE TRANSFERASE-RELATED"/>
    <property type="match status" value="1"/>
</dbReference>
<feature type="binding site" evidence="9">
    <location>
        <position position="153"/>
    </location>
    <ligand>
        <name>S-adenosyl-L-methionine</name>
        <dbReference type="ChEBI" id="CHEBI:59789"/>
    </ligand>
</feature>
<evidence type="ECO:0000313" key="14">
    <source>
        <dbReference type="Proteomes" id="UP000245946"/>
    </source>
</evidence>
<keyword evidence="5 9" id="KW-0949">S-adenosyl-L-methionine</keyword>
<dbReference type="Gene3D" id="3.40.50.150">
    <property type="entry name" value="Vaccinia Virus protein VP39"/>
    <property type="match status" value="1"/>
</dbReference>
<dbReference type="CDD" id="cd02440">
    <property type="entry name" value="AdoMet_MTases"/>
    <property type="match status" value="1"/>
</dbReference>